<comment type="caution">
    <text evidence="3">The sequence shown here is derived from an EMBL/GenBank/DDBJ whole genome shotgun (WGS) entry which is preliminary data.</text>
</comment>
<evidence type="ECO:0000313" key="4">
    <source>
        <dbReference type="Proteomes" id="UP000494206"/>
    </source>
</evidence>
<feature type="region of interest" description="Disordered" evidence="1">
    <location>
        <begin position="1"/>
        <end position="100"/>
    </location>
</feature>
<reference evidence="3 4" key="1">
    <citation type="submission" date="2020-04" db="EMBL/GenBank/DDBJ databases">
        <authorList>
            <person name="Laetsch R D."/>
            <person name="Stevens L."/>
            <person name="Kumar S."/>
            <person name="Blaxter L. M."/>
        </authorList>
    </citation>
    <scope>NUCLEOTIDE SEQUENCE [LARGE SCALE GENOMIC DNA]</scope>
</reference>
<organism evidence="3 4">
    <name type="scientific">Caenorhabditis bovis</name>
    <dbReference type="NCBI Taxonomy" id="2654633"/>
    <lineage>
        <taxon>Eukaryota</taxon>
        <taxon>Metazoa</taxon>
        <taxon>Ecdysozoa</taxon>
        <taxon>Nematoda</taxon>
        <taxon>Chromadorea</taxon>
        <taxon>Rhabditida</taxon>
        <taxon>Rhabditina</taxon>
        <taxon>Rhabditomorpha</taxon>
        <taxon>Rhabditoidea</taxon>
        <taxon>Rhabditidae</taxon>
        <taxon>Peloderinae</taxon>
        <taxon>Caenorhabditis</taxon>
    </lineage>
</organism>
<feature type="compositionally biased region" description="Polar residues" evidence="1">
    <location>
        <begin position="44"/>
        <end position="53"/>
    </location>
</feature>
<dbReference type="Proteomes" id="UP000494206">
    <property type="component" value="Unassembled WGS sequence"/>
</dbReference>
<keyword evidence="2" id="KW-0472">Membrane</keyword>
<dbReference type="AlphaFoldDB" id="A0A8S1F6B5"/>
<proteinExistence type="predicted"/>
<feature type="compositionally biased region" description="Basic and acidic residues" evidence="1">
    <location>
        <begin position="9"/>
        <end position="43"/>
    </location>
</feature>
<keyword evidence="4" id="KW-1185">Reference proteome</keyword>
<dbReference type="EMBL" id="CADEPM010000007">
    <property type="protein sequence ID" value="CAB3408410.1"/>
    <property type="molecule type" value="Genomic_DNA"/>
</dbReference>
<sequence length="196" mass="22360">MDYYNPIRSHFERIPEEKAVDDPKPDESYHSDQSTEKVEDDAQRSSSPTSTDTGVEDEVKSSDDEGKTAVQPKDEGSRDSNNIESKRDTESETTPAAGAPYNSEKLKKFFGINVPVRRTPTIMSASWDRAVQTWAFVRSQPIRKSATDFITYAVSWTVILFLLYIFITVKIICKLAPRRFTPFTRRALPEVFNHED</sequence>
<evidence type="ECO:0000256" key="2">
    <source>
        <dbReference type="SAM" id="Phobius"/>
    </source>
</evidence>
<keyword evidence="2" id="KW-0812">Transmembrane</keyword>
<protein>
    <submittedName>
        <fullName evidence="3">Uncharacterized protein</fullName>
    </submittedName>
</protein>
<evidence type="ECO:0000256" key="1">
    <source>
        <dbReference type="SAM" id="MobiDB-lite"/>
    </source>
</evidence>
<evidence type="ECO:0000313" key="3">
    <source>
        <dbReference type="EMBL" id="CAB3408410.1"/>
    </source>
</evidence>
<feature type="compositionally biased region" description="Basic and acidic residues" evidence="1">
    <location>
        <begin position="57"/>
        <end position="78"/>
    </location>
</feature>
<gene>
    <name evidence="3" type="ORF">CBOVIS_LOCUS10194</name>
</gene>
<name>A0A8S1F6B5_9PELO</name>
<feature type="transmembrane region" description="Helical" evidence="2">
    <location>
        <begin position="149"/>
        <end position="169"/>
    </location>
</feature>
<accession>A0A8S1F6B5</accession>
<keyword evidence="2" id="KW-1133">Transmembrane helix</keyword>